<evidence type="ECO:0000313" key="1">
    <source>
        <dbReference type="EMBL" id="XAY04678.1"/>
    </source>
</evidence>
<dbReference type="AlphaFoldDB" id="A0AAU7ASP6"/>
<accession>A0AAU7ASP6</accession>
<dbReference type="EMBL" id="CP114014">
    <property type="protein sequence ID" value="XAY04678.1"/>
    <property type="molecule type" value="Genomic_DNA"/>
</dbReference>
<dbReference type="KEGG" id="parq:DSM112329_01513"/>
<name>A0AAU7ASP6_9ACTN</name>
<sequence>MRRGVGRDLITALPSNVEREVMTVLYHETTQQPTVDVPGGPALPGRVPVAPAGPDERAARAALRGQIARLERDLADTLIEAFGRDRFAVDVAARVRGPRLLDLGELELIRDDLAARLHGARVTVAQRGAEYAERRALLERMLREPERHKYVRVTLKELGEPGCGVYQVRPRVGIIGMLAGWWHVKLSSGCPLATG</sequence>
<reference evidence="1" key="1">
    <citation type="submission" date="2022-12" db="EMBL/GenBank/DDBJ databases">
        <title>Paraconexibacter alkalitolerans sp. nov. and Baekduia alba sp. nov., isolated from soil and emended description of the genera Paraconexibacter (Chun et al., 2020) and Baekduia (An et al., 2020).</title>
        <authorList>
            <person name="Vieira S."/>
            <person name="Huber K.J."/>
            <person name="Geppert A."/>
            <person name="Wolf J."/>
            <person name="Neumann-Schaal M."/>
            <person name="Muesken M."/>
            <person name="Overmann J."/>
        </authorList>
    </citation>
    <scope>NUCLEOTIDE SEQUENCE</scope>
    <source>
        <strain evidence="1">AEG42_29</strain>
    </source>
</reference>
<gene>
    <name evidence="1" type="ORF">DSM112329_01513</name>
</gene>
<organism evidence="1">
    <name type="scientific">Paraconexibacter sp. AEG42_29</name>
    <dbReference type="NCBI Taxonomy" id="2997339"/>
    <lineage>
        <taxon>Bacteria</taxon>
        <taxon>Bacillati</taxon>
        <taxon>Actinomycetota</taxon>
        <taxon>Thermoleophilia</taxon>
        <taxon>Solirubrobacterales</taxon>
        <taxon>Paraconexibacteraceae</taxon>
        <taxon>Paraconexibacter</taxon>
    </lineage>
</organism>
<protein>
    <submittedName>
        <fullName evidence="1">Uncharacterized protein</fullName>
    </submittedName>
</protein>
<proteinExistence type="predicted"/>